<dbReference type="PANTHER" id="PTHR46434:SF1">
    <property type="entry name" value="GENETIC INTERACTOR OF PROHIBITINS 3, MITOCHONDRIAL"/>
    <property type="match status" value="1"/>
</dbReference>
<evidence type="ECO:0000259" key="1">
    <source>
        <dbReference type="Pfam" id="PF01926"/>
    </source>
</evidence>
<dbReference type="Proteomes" id="UP000007799">
    <property type="component" value="Unassembled WGS sequence"/>
</dbReference>
<sequence>MLVRAQDVYEYCQKHRTEAFIFGATNVGKSSVINAIVQPKEKATVSQRPGTTLGPICFSLDMQGRHIIGHSTTYHTTHEAPLPIFGVEEETVYDTPGAPYPPHLRPHVTRSERVLELLSVHAGTPPFQPPLTREAAEALPARVPHTFTFRGAGWKRACGEVTVAGVCSFVITYADEAEVTITVWAPQGVGVVERLPLELEIAALRGKRLGAKSRGFEARKAKNRRR</sequence>
<dbReference type="eggNOG" id="KOG1249">
    <property type="taxonomic scope" value="Eukaryota"/>
</dbReference>
<dbReference type="SUPFAM" id="SSF52540">
    <property type="entry name" value="P-loop containing nucleoside triphosphate hydrolases"/>
    <property type="match status" value="1"/>
</dbReference>
<keyword evidence="3" id="KW-1185">Reference proteome</keyword>
<dbReference type="KEGG" id="sre:PTSG_07939"/>
<evidence type="ECO:0000313" key="2">
    <source>
        <dbReference type="EMBL" id="EGD75820.1"/>
    </source>
</evidence>
<dbReference type="RefSeq" id="XP_004991741.1">
    <property type="nucleotide sequence ID" value="XM_004991684.1"/>
</dbReference>
<dbReference type="GO" id="GO:0005525">
    <property type="term" value="F:GTP binding"/>
    <property type="evidence" value="ECO:0007669"/>
    <property type="project" value="InterPro"/>
</dbReference>
<protein>
    <recommendedName>
        <fullName evidence="1">G domain-containing protein</fullName>
    </recommendedName>
</protein>
<dbReference type="InParanoid" id="F2UGS0"/>
<dbReference type="Gene3D" id="3.40.50.300">
    <property type="entry name" value="P-loop containing nucleotide triphosphate hydrolases"/>
    <property type="match status" value="1"/>
</dbReference>
<feature type="domain" description="G" evidence="1">
    <location>
        <begin position="20"/>
        <end position="98"/>
    </location>
</feature>
<reference evidence="2" key="1">
    <citation type="submission" date="2009-08" db="EMBL/GenBank/DDBJ databases">
        <title>Annotation of Salpingoeca rosetta.</title>
        <authorList>
            <consortium name="The Broad Institute Genome Sequencing Platform"/>
            <person name="Russ C."/>
            <person name="Cuomo C."/>
            <person name="Burger G."/>
            <person name="Gray M.W."/>
            <person name="Holland P.W.H."/>
            <person name="King N."/>
            <person name="Lang F.B.F."/>
            <person name="Roger A.J."/>
            <person name="Ruiz-Trillo I."/>
            <person name="Young S.K."/>
            <person name="Zeng Q."/>
            <person name="Gargeya S."/>
            <person name="Alvarado L."/>
            <person name="Berlin A."/>
            <person name="Chapman S.B."/>
            <person name="Chen Z."/>
            <person name="Freedman E."/>
            <person name="Gellesch M."/>
            <person name="Goldberg J."/>
            <person name="Griggs A."/>
            <person name="Gujja S."/>
            <person name="Heilman E."/>
            <person name="Heiman D."/>
            <person name="Howarth C."/>
            <person name="Mehta T."/>
            <person name="Neiman D."/>
            <person name="Pearson M."/>
            <person name="Roberts A."/>
            <person name="Saif S."/>
            <person name="Shea T."/>
            <person name="Shenoy N."/>
            <person name="Sisk P."/>
            <person name="Stolte C."/>
            <person name="Sykes S."/>
            <person name="White J."/>
            <person name="Yandava C."/>
            <person name="Haas B."/>
            <person name="Nusbaum C."/>
            <person name="Birren B."/>
        </authorList>
    </citation>
    <scope>NUCLEOTIDE SEQUENCE [LARGE SCALE GENOMIC DNA]</scope>
    <source>
        <strain evidence="2">ATCC 50818</strain>
    </source>
</reference>
<proteinExistence type="predicted"/>
<dbReference type="EMBL" id="GL832973">
    <property type="protein sequence ID" value="EGD75820.1"/>
    <property type="molecule type" value="Genomic_DNA"/>
</dbReference>
<organism evidence="3">
    <name type="scientific">Salpingoeca rosetta (strain ATCC 50818 / BSB-021)</name>
    <dbReference type="NCBI Taxonomy" id="946362"/>
    <lineage>
        <taxon>Eukaryota</taxon>
        <taxon>Choanoflagellata</taxon>
        <taxon>Craspedida</taxon>
        <taxon>Salpingoecidae</taxon>
        <taxon>Salpingoeca</taxon>
    </lineage>
</organism>
<evidence type="ECO:0000313" key="3">
    <source>
        <dbReference type="Proteomes" id="UP000007799"/>
    </source>
</evidence>
<gene>
    <name evidence="2" type="ORF">PTSG_07939</name>
</gene>
<name>F2UGS0_SALR5</name>
<dbReference type="STRING" id="946362.F2UGS0"/>
<dbReference type="PANTHER" id="PTHR46434">
    <property type="entry name" value="GENETIC INTERACTOR OF PROHIBITINS 3, MITOCHONDRIAL"/>
    <property type="match status" value="1"/>
</dbReference>
<dbReference type="AlphaFoldDB" id="F2UGS0"/>
<dbReference type="InterPro" id="IPR027417">
    <property type="entry name" value="P-loop_NTPase"/>
</dbReference>
<dbReference type="InterPro" id="IPR050896">
    <property type="entry name" value="Mito_lipid_metab_GTPase"/>
</dbReference>
<dbReference type="Pfam" id="PF01926">
    <property type="entry name" value="MMR_HSR1"/>
    <property type="match status" value="1"/>
</dbReference>
<accession>F2UGS0</accession>
<dbReference type="OrthoDB" id="188276at2759"/>
<dbReference type="InterPro" id="IPR006073">
    <property type="entry name" value="GTP-bd"/>
</dbReference>
<dbReference type="GeneID" id="16072301"/>